<dbReference type="InterPro" id="IPR018499">
    <property type="entry name" value="Tetraspanin/Peripherin"/>
</dbReference>
<dbReference type="OrthoDB" id="2279611at2759"/>
<sequence>MAISVNIKRTFLVILLLFFASGTGLLAIGLKFSAQRDSRRNAVVSDADITSLIAGGGVILGTAFIGLWGHLDPVRRKTSLLVFCCLVIGIILASIILGGSVWFTTLTMHDDFATRWRTIWSPSLRKAFQEARGDKFCCGWTGPEDSPSISDTCFANSTLGGCQDYVFSYADSYLRNIYSLIFGLVVFYVIGFLTGVVVIQARNQEARFERLAQKCYGTYPLHDAMVMSKMPGRYQH</sequence>
<keyword evidence="3 5" id="KW-1133">Transmembrane helix</keyword>
<evidence type="ECO:0000313" key="6">
    <source>
        <dbReference type="EMBL" id="RKP11745.1"/>
    </source>
</evidence>
<organism evidence="6 7">
    <name type="scientific">Piptocephalis cylindrospora</name>
    <dbReference type="NCBI Taxonomy" id="1907219"/>
    <lineage>
        <taxon>Eukaryota</taxon>
        <taxon>Fungi</taxon>
        <taxon>Fungi incertae sedis</taxon>
        <taxon>Zoopagomycota</taxon>
        <taxon>Zoopagomycotina</taxon>
        <taxon>Zoopagomycetes</taxon>
        <taxon>Zoopagales</taxon>
        <taxon>Piptocephalidaceae</taxon>
        <taxon>Piptocephalis</taxon>
    </lineage>
</organism>
<keyword evidence="2 5" id="KW-0812">Transmembrane</keyword>
<accession>A0A4P9XZ92</accession>
<name>A0A4P9XZ92_9FUNG</name>
<evidence type="ECO:0000256" key="3">
    <source>
        <dbReference type="ARBA" id="ARBA00022989"/>
    </source>
</evidence>
<evidence type="ECO:0000313" key="7">
    <source>
        <dbReference type="Proteomes" id="UP000267251"/>
    </source>
</evidence>
<dbReference type="EMBL" id="KZ988680">
    <property type="protein sequence ID" value="RKP11745.1"/>
    <property type="molecule type" value="Genomic_DNA"/>
</dbReference>
<dbReference type="AlphaFoldDB" id="A0A4P9XZ92"/>
<feature type="transmembrane region" description="Helical" evidence="5">
    <location>
        <begin position="177"/>
        <end position="199"/>
    </location>
</feature>
<keyword evidence="4 5" id="KW-0472">Membrane</keyword>
<proteinExistence type="predicted"/>
<protein>
    <submittedName>
        <fullName evidence="6">Tetraspanin/Peripherin</fullName>
    </submittedName>
</protein>
<evidence type="ECO:0000256" key="5">
    <source>
        <dbReference type="SAM" id="Phobius"/>
    </source>
</evidence>
<evidence type="ECO:0000256" key="2">
    <source>
        <dbReference type="ARBA" id="ARBA00022692"/>
    </source>
</evidence>
<gene>
    <name evidence="6" type="ORF">BJ684DRAFT_17690</name>
</gene>
<evidence type="ECO:0000256" key="4">
    <source>
        <dbReference type="ARBA" id="ARBA00023136"/>
    </source>
</evidence>
<feature type="transmembrane region" description="Helical" evidence="5">
    <location>
        <begin position="51"/>
        <end position="68"/>
    </location>
</feature>
<keyword evidence="7" id="KW-1185">Reference proteome</keyword>
<dbReference type="GO" id="GO:0016020">
    <property type="term" value="C:membrane"/>
    <property type="evidence" value="ECO:0007669"/>
    <property type="project" value="UniProtKB-SubCell"/>
</dbReference>
<comment type="subcellular location">
    <subcellularLocation>
        <location evidence="1">Membrane</location>
        <topology evidence="1">Multi-pass membrane protein</topology>
    </subcellularLocation>
</comment>
<dbReference type="Pfam" id="PF00335">
    <property type="entry name" value="Tetraspanin"/>
    <property type="match status" value="1"/>
</dbReference>
<reference evidence="7" key="1">
    <citation type="journal article" date="2018" name="Nat. Microbiol.">
        <title>Leveraging single-cell genomics to expand the fungal tree of life.</title>
        <authorList>
            <person name="Ahrendt S.R."/>
            <person name="Quandt C.A."/>
            <person name="Ciobanu D."/>
            <person name="Clum A."/>
            <person name="Salamov A."/>
            <person name="Andreopoulos B."/>
            <person name="Cheng J.F."/>
            <person name="Woyke T."/>
            <person name="Pelin A."/>
            <person name="Henrissat B."/>
            <person name="Reynolds N.K."/>
            <person name="Benny G.L."/>
            <person name="Smith M.E."/>
            <person name="James T.Y."/>
            <person name="Grigoriev I.V."/>
        </authorList>
    </citation>
    <scope>NUCLEOTIDE SEQUENCE [LARGE SCALE GENOMIC DNA]</scope>
</reference>
<dbReference type="Proteomes" id="UP000267251">
    <property type="component" value="Unassembled WGS sequence"/>
</dbReference>
<feature type="transmembrane region" description="Helical" evidence="5">
    <location>
        <begin position="80"/>
        <end position="103"/>
    </location>
</feature>
<evidence type="ECO:0000256" key="1">
    <source>
        <dbReference type="ARBA" id="ARBA00004141"/>
    </source>
</evidence>